<dbReference type="RefSeq" id="WP_160802369.1">
    <property type="nucleotide sequence ID" value="NZ_WUUL01000011.1"/>
</dbReference>
<dbReference type="AlphaFoldDB" id="A0A6I4W2K4"/>
<dbReference type="InterPro" id="IPR036388">
    <property type="entry name" value="WH-like_DNA-bd_sf"/>
</dbReference>
<dbReference type="PANTHER" id="PTHR33169">
    <property type="entry name" value="PADR-FAMILY TRANSCRIPTIONAL REGULATOR"/>
    <property type="match status" value="1"/>
</dbReference>
<dbReference type="InterPro" id="IPR036390">
    <property type="entry name" value="WH_DNA-bd_sf"/>
</dbReference>
<name>A0A6I4W2K4_9BACL</name>
<dbReference type="InterPro" id="IPR005149">
    <property type="entry name" value="Tscrpt_reg_PadR_N"/>
</dbReference>
<evidence type="ECO:0000313" key="3">
    <source>
        <dbReference type="Proteomes" id="UP000430692"/>
    </source>
</evidence>
<comment type="caution">
    <text evidence="2">The sequence shown here is derived from an EMBL/GenBank/DDBJ whole genome shotgun (WGS) entry which is preliminary data.</text>
</comment>
<evidence type="ECO:0000259" key="1">
    <source>
        <dbReference type="Pfam" id="PF03551"/>
    </source>
</evidence>
<organism evidence="2 3">
    <name type="scientific">Shimazuella alba</name>
    <dbReference type="NCBI Taxonomy" id="2690964"/>
    <lineage>
        <taxon>Bacteria</taxon>
        <taxon>Bacillati</taxon>
        <taxon>Bacillota</taxon>
        <taxon>Bacilli</taxon>
        <taxon>Bacillales</taxon>
        <taxon>Thermoactinomycetaceae</taxon>
        <taxon>Shimazuella</taxon>
    </lineage>
</organism>
<dbReference type="Pfam" id="PF03551">
    <property type="entry name" value="PadR"/>
    <property type="match status" value="1"/>
</dbReference>
<dbReference type="InterPro" id="IPR052509">
    <property type="entry name" value="Metal_resp_DNA-bind_regulator"/>
</dbReference>
<reference evidence="2 3" key="1">
    <citation type="submission" date="2019-12" db="EMBL/GenBank/DDBJ databases">
        <title>Whole-genome analyses of novel actinobacteria.</title>
        <authorList>
            <person name="Sahin N."/>
            <person name="Saygin H."/>
        </authorList>
    </citation>
    <scope>NUCLEOTIDE SEQUENCE [LARGE SCALE GENOMIC DNA]</scope>
    <source>
        <strain evidence="2 3">KC615</strain>
    </source>
</reference>
<accession>A0A6I4W2K4</accession>
<feature type="domain" description="Transcription regulator PadR N-terminal" evidence="1">
    <location>
        <begin position="12"/>
        <end position="84"/>
    </location>
</feature>
<dbReference type="Gene3D" id="1.10.10.10">
    <property type="entry name" value="Winged helix-like DNA-binding domain superfamily/Winged helix DNA-binding domain"/>
    <property type="match status" value="1"/>
</dbReference>
<sequence>MSAVRLLVLGAIVRRGIAHGYRVFQDITSWKAETWTNVKRGSIYHALEKLESGEMIVAEDSGDLTKLGPSRTEYKVTEKGRAEFISLLESALKSNDFQLLSAGIAFMEILPRQRVLELLEERLASLKDVEHFLHTLPTEQIPSEPSKHPELIGVWIGYFEYMIEATQKLMQSIESGNYLFLGEKKEEGEI</sequence>
<evidence type="ECO:0000313" key="2">
    <source>
        <dbReference type="EMBL" id="MXQ55014.1"/>
    </source>
</evidence>
<dbReference type="Proteomes" id="UP000430692">
    <property type="component" value="Unassembled WGS sequence"/>
</dbReference>
<keyword evidence="3" id="KW-1185">Reference proteome</keyword>
<dbReference type="EMBL" id="WUUL01000011">
    <property type="protein sequence ID" value="MXQ55014.1"/>
    <property type="molecule type" value="Genomic_DNA"/>
</dbReference>
<dbReference type="SUPFAM" id="SSF46785">
    <property type="entry name" value="Winged helix' DNA-binding domain"/>
    <property type="match status" value="1"/>
</dbReference>
<gene>
    <name evidence="2" type="ORF">GSM42_15075</name>
</gene>
<dbReference type="PANTHER" id="PTHR33169:SF14">
    <property type="entry name" value="TRANSCRIPTIONAL REGULATOR RV3488"/>
    <property type="match status" value="1"/>
</dbReference>
<protein>
    <submittedName>
        <fullName evidence="2">PadR family transcriptional regulator</fullName>
    </submittedName>
</protein>
<proteinExistence type="predicted"/>